<evidence type="ECO:0000313" key="2">
    <source>
        <dbReference type="Proteomes" id="UP000226431"/>
    </source>
</evidence>
<organism evidence="1 2">
    <name type="scientific">Ophiocordyceps camponoti-rufipedis</name>
    <dbReference type="NCBI Taxonomy" id="2004952"/>
    <lineage>
        <taxon>Eukaryota</taxon>
        <taxon>Fungi</taxon>
        <taxon>Dikarya</taxon>
        <taxon>Ascomycota</taxon>
        <taxon>Pezizomycotina</taxon>
        <taxon>Sordariomycetes</taxon>
        <taxon>Hypocreomycetidae</taxon>
        <taxon>Hypocreales</taxon>
        <taxon>Ophiocordycipitaceae</taxon>
        <taxon>Ophiocordyceps</taxon>
    </lineage>
</organism>
<reference evidence="1 2" key="1">
    <citation type="submission" date="2017-06" db="EMBL/GenBank/DDBJ databases">
        <title>Ant-infecting Ophiocordyceps genomes reveal a high diversity of potential behavioral manipulation genes and a possible major role for enterotoxins.</title>
        <authorList>
            <person name="De Bekker C."/>
            <person name="Evans H.C."/>
            <person name="Brachmann A."/>
            <person name="Hughes D.P."/>
        </authorList>
    </citation>
    <scope>NUCLEOTIDE SEQUENCE [LARGE SCALE GENOMIC DNA]</scope>
    <source>
        <strain evidence="1 2">Map16</strain>
    </source>
</reference>
<proteinExistence type="predicted"/>
<dbReference type="EMBL" id="NJES01002204">
    <property type="protein sequence ID" value="PHH58377.1"/>
    <property type="molecule type" value="Genomic_DNA"/>
</dbReference>
<name>A0A2C5XPI4_9HYPO</name>
<dbReference type="Proteomes" id="UP000226431">
    <property type="component" value="Unassembled WGS sequence"/>
</dbReference>
<sequence>MATYYPQPALKQPRSPSFASLVTAARRRRCESLWQGPIGSSAAAVPAASPGGCCGVESAAAVAAAAAAAAVVDSDTTLASLVGDALAA</sequence>
<comment type="caution">
    <text evidence="1">The sequence shown here is derived from an EMBL/GenBank/DDBJ whole genome shotgun (WGS) entry which is preliminary data.</text>
</comment>
<gene>
    <name evidence="1" type="ORF">CDD80_2444</name>
</gene>
<keyword evidence="2" id="KW-1185">Reference proteome</keyword>
<protein>
    <submittedName>
        <fullName evidence="1">Uncharacterized protein</fullName>
    </submittedName>
</protein>
<evidence type="ECO:0000313" key="1">
    <source>
        <dbReference type="EMBL" id="PHH58377.1"/>
    </source>
</evidence>
<accession>A0A2C5XPI4</accession>
<dbReference type="AlphaFoldDB" id="A0A2C5XPI4"/>